<feature type="domain" description="EF-hand" evidence="2">
    <location>
        <begin position="164"/>
        <end position="199"/>
    </location>
</feature>
<organism evidence="3 4">
    <name type="scientific">Bodo saltans</name>
    <name type="common">Flagellated protozoan</name>
    <dbReference type="NCBI Taxonomy" id="75058"/>
    <lineage>
        <taxon>Eukaryota</taxon>
        <taxon>Discoba</taxon>
        <taxon>Euglenozoa</taxon>
        <taxon>Kinetoplastea</taxon>
        <taxon>Metakinetoplastina</taxon>
        <taxon>Eubodonida</taxon>
        <taxon>Bodonidae</taxon>
        <taxon>Bodo</taxon>
    </lineage>
</organism>
<gene>
    <name evidence="3" type="ORF">BSAL_19935</name>
</gene>
<keyword evidence="4" id="KW-1185">Reference proteome</keyword>
<feature type="region of interest" description="Disordered" evidence="1">
    <location>
        <begin position="313"/>
        <end position="365"/>
    </location>
</feature>
<sequence length="459" mass="48460">MDSSTTNLASPTPRKLSTLRVPMLTTQQRQSGGPPARPQIQRTSLSSVENSNAIEAWETLVHESYLSQMADLEQLLHSLQIPLQPISLRACQEEFQRSKGRFSFRDFVSLLERLKTLHGKWMHKLRGKMLDDDLLEAFVAVGGQSDSNGEVDLSKMRAVVGEFQLNVDLDKIIAEMDNDGSANIDFGEFASLIRDSANNPGGASSKHKSPPRRNQPQRGGGGGVFDDEDEDLFNMDSLEDGGTSSPGIGGGGGTPAPITLSSMMYVDEDLDQALLFPPLGLTSRKQEAGELSTRKRSEMNLLTHRKKSMMNLHGATSGETTPHGGGPGGAPGATGGASSNTAHGGEGKARIGNKTSSSPSRSTRTRLAQVHVANNAASATTHEKTGGGATAFYKGGGGLRNLTPAPGALASKHNSRSSLGGGDDNGPSRSQSSMSNGNASSTSPLRGTVRASKKHKFAN</sequence>
<feature type="compositionally biased region" description="Acidic residues" evidence="1">
    <location>
        <begin position="225"/>
        <end position="239"/>
    </location>
</feature>
<reference evidence="4" key="1">
    <citation type="submission" date="2015-09" db="EMBL/GenBank/DDBJ databases">
        <authorList>
            <consortium name="Pathogen Informatics"/>
        </authorList>
    </citation>
    <scope>NUCLEOTIDE SEQUENCE [LARGE SCALE GENOMIC DNA]</scope>
    <source>
        <strain evidence="4">Lake Konstanz</strain>
    </source>
</reference>
<feature type="compositionally biased region" description="Low complexity" evidence="1">
    <location>
        <begin position="428"/>
        <end position="443"/>
    </location>
</feature>
<dbReference type="InterPro" id="IPR011992">
    <property type="entry name" value="EF-hand-dom_pair"/>
</dbReference>
<evidence type="ECO:0000259" key="2">
    <source>
        <dbReference type="PROSITE" id="PS50222"/>
    </source>
</evidence>
<dbReference type="SUPFAM" id="SSF47473">
    <property type="entry name" value="EF-hand"/>
    <property type="match status" value="1"/>
</dbReference>
<dbReference type="GO" id="GO:0005509">
    <property type="term" value="F:calcium ion binding"/>
    <property type="evidence" value="ECO:0007669"/>
    <property type="project" value="InterPro"/>
</dbReference>
<dbReference type="PROSITE" id="PS50222">
    <property type="entry name" value="EF_HAND_2"/>
    <property type="match status" value="1"/>
</dbReference>
<feature type="compositionally biased region" description="Low complexity" evidence="1">
    <location>
        <begin position="355"/>
        <end position="365"/>
    </location>
</feature>
<feature type="region of interest" description="Disordered" evidence="1">
    <location>
        <begin position="401"/>
        <end position="459"/>
    </location>
</feature>
<name>A0A0S4JFI0_BODSA</name>
<dbReference type="Gene3D" id="1.10.238.10">
    <property type="entry name" value="EF-hand"/>
    <property type="match status" value="1"/>
</dbReference>
<protein>
    <recommendedName>
        <fullName evidence="2">EF-hand domain-containing protein</fullName>
    </recommendedName>
</protein>
<dbReference type="Proteomes" id="UP000051952">
    <property type="component" value="Unassembled WGS sequence"/>
</dbReference>
<evidence type="ECO:0000313" key="4">
    <source>
        <dbReference type="Proteomes" id="UP000051952"/>
    </source>
</evidence>
<dbReference type="InterPro" id="IPR002048">
    <property type="entry name" value="EF_hand_dom"/>
</dbReference>
<feature type="region of interest" description="Disordered" evidence="1">
    <location>
        <begin position="1"/>
        <end position="47"/>
    </location>
</feature>
<feature type="compositionally biased region" description="Polar residues" evidence="1">
    <location>
        <begin position="1"/>
        <end position="10"/>
    </location>
</feature>
<dbReference type="VEuPathDB" id="TriTrypDB:BSAL_19935"/>
<accession>A0A0S4JFI0</accession>
<proteinExistence type="predicted"/>
<dbReference type="OrthoDB" id="26525at2759"/>
<feature type="region of interest" description="Disordered" evidence="1">
    <location>
        <begin position="195"/>
        <end position="256"/>
    </location>
</feature>
<dbReference type="AlphaFoldDB" id="A0A0S4JFI0"/>
<feature type="compositionally biased region" description="Gly residues" evidence="1">
    <location>
        <begin position="323"/>
        <end position="335"/>
    </location>
</feature>
<dbReference type="EMBL" id="CYKH01001715">
    <property type="protein sequence ID" value="CUG89219.1"/>
    <property type="molecule type" value="Genomic_DNA"/>
</dbReference>
<evidence type="ECO:0000256" key="1">
    <source>
        <dbReference type="SAM" id="MobiDB-lite"/>
    </source>
</evidence>
<evidence type="ECO:0000313" key="3">
    <source>
        <dbReference type="EMBL" id="CUG89219.1"/>
    </source>
</evidence>